<dbReference type="EMBL" id="JBHSMG010000001">
    <property type="protein sequence ID" value="MFC5500879.1"/>
    <property type="molecule type" value="Genomic_DNA"/>
</dbReference>
<protein>
    <submittedName>
        <fullName evidence="5">Lrp/AsnC family transcriptional regulator</fullName>
    </submittedName>
</protein>
<keyword evidence="1" id="KW-0805">Transcription regulation</keyword>
<sequence>MPLDRTDRAIISALSQDSRLSVRAIAERVHISRTAANTRMRRLIESGVLTSFTAKVDRKALGLNVTAIVIVTVGGIPWPEIARSLAELPFVENVLAVSGDIDFVITVSAPDNDRLSDVIMHQINTMPGVLSTRSHVVLDSRDGTAPGVAQDHWPFA</sequence>
<dbReference type="Gene3D" id="3.30.70.920">
    <property type="match status" value="1"/>
</dbReference>
<evidence type="ECO:0000256" key="1">
    <source>
        <dbReference type="ARBA" id="ARBA00023015"/>
    </source>
</evidence>
<dbReference type="InterPro" id="IPR019887">
    <property type="entry name" value="Tscrpt_reg_AsnC/Lrp_C"/>
</dbReference>
<dbReference type="PANTHER" id="PTHR30154:SF34">
    <property type="entry name" value="TRANSCRIPTIONAL REGULATOR AZLB"/>
    <property type="match status" value="1"/>
</dbReference>
<dbReference type="Proteomes" id="UP001596039">
    <property type="component" value="Unassembled WGS sequence"/>
</dbReference>
<reference evidence="6" key="1">
    <citation type="journal article" date="2019" name="Int. J. Syst. Evol. Microbiol.">
        <title>The Global Catalogue of Microorganisms (GCM) 10K type strain sequencing project: providing services to taxonomists for standard genome sequencing and annotation.</title>
        <authorList>
            <consortium name="The Broad Institute Genomics Platform"/>
            <consortium name="The Broad Institute Genome Sequencing Center for Infectious Disease"/>
            <person name="Wu L."/>
            <person name="Ma J."/>
        </authorList>
    </citation>
    <scope>NUCLEOTIDE SEQUENCE [LARGE SCALE GENOMIC DNA]</scope>
    <source>
        <strain evidence="6">CGMCC 4.6997</strain>
    </source>
</reference>
<dbReference type="InterPro" id="IPR000485">
    <property type="entry name" value="AsnC-type_HTH_dom"/>
</dbReference>
<feature type="domain" description="HTH asnC-type" evidence="4">
    <location>
        <begin position="3"/>
        <end position="64"/>
    </location>
</feature>
<dbReference type="SMART" id="SM00344">
    <property type="entry name" value="HTH_ASNC"/>
    <property type="match status" value="1"/>
</dbReference>
<dbReference type="InterPro" id="IPR036390">
    <property type="entry name" value="WH_DNA-bd_sf"/>
</dbReference>
<keyword evidence="2" id="KW-0238">DNA-binding</keyword>
<proteinExistence type="predicted"/>
<evidence type="ECO:0000256" key="3">
    <source>
        <dbReference type="ARBA" id="ARBA00023163"/>
    </source>
</evidence>
<evidence type="ECO:0000259" key="4">
    <source>
        <dbReference type="PROSITE" id="PS50956"/>
    </source>
</evidence>
<evidence type="ECO:0000313" key="6">
    <source>
        <dbReference type="Proteomes" id="UP001596039"/>
    </source>
</evidence>
<evidence type="ECO:0000256" key="2">
    <source>
        <dbReference type="ARBA" id="ARBA00023125"/>
    </source>
</evidence>
<dbReference type="InterPro" id="IPR019888">
    <property type="entry name" value="Tscrpt_reg_AsnC-like"/>
</dbReference>
<gene>
    <name evidence="5" type="ORF">ACFPJ4_01350</name>
</gene>
<keyword evidence="6" id="KW-1185">Reference proteome</keyword>
<dbReference type="InterPro" id="IPR036388">
    <property type="entry name" value="WH-like_DNA-bd_sf"/>
</dbReference>
<dbReference type="InterPro" id="IPR011991">
    <property type="entry name" value="ArsR-like_HTH"/>
</dbReference>
<dbReference type="Gene3D" id="1.10.10.10">
    <property type="entry name" value="Winged helix-like DNA-binding domain superfamily/Winged helix DNA-binding domain"/>
    <property type="match status" value="1"/>
</dbReference>
<name>A0ABW0NKH4_9MICO</name>
<dbReference type="RefSeq" id="WP_386738488.1">
    <property type="nucleotide sequence ID" value="NZ_JBHSMG010000001.1"/>
</dbReference>
<dbReference type="SUPFAM" id="SSF54909">
    <property type="entry name" value="Dimeric alpha+beta barrel"/>
    <property type="match status" value="1"/>
</dbReference>
<dbReference type="Pfam" id="PF01037">
    <property type="entry name" value="AsnC_trans_reg"/>
    <property type="match status" value="1"/>
</dbReference>
<dbReference type="PANTHER" id="PTHR30154">
    <property type="entry name" value="LEUCINE-RESPONSIVE REGULATORY PROTEIN"/>
    <property type="match status" value="1"/>
</dbReference>
<organism evidence="5 6">
    <name type="scientific">Lysinimonas soli</name>
    <dbReference type="NCBI Taxonomy" id="1074233"/>
    <lineage>
        <taxon>Bacteria</taxon>
        <taxon>Bacillati</taxon>
        <taxon>Actinomycetota</taxon>
        <taxon>Actinomycetes</taxon>
        <taxon>Micrococcales</taxon>
        <taxon>Microbacteriaceae</taxon>
        <taxon>Lysinimonas</taxon>
    </lineage>
</organism>
<dbReference type="PRINTS" id="PR00033">
    <property type="entry name" value="HTHASNC"/>
</dbReference>
<evidence type="ECO:0000313" key="5">
    <source>
        <dbReference type="EMBL" id="MFC5500879.1"/>
    </source>
</evidence>
<dbReference type="InterPro" id="IPR011008">
    <property type="entry name" value="Dimeric_a/b-barrel"/>
</dbReference>
<dbReference type="SUPFAM" id="SSF46785">
    <property type="entry name" value="Winged helix' DNA-binding domain"/>
    <property type="match status" value="1"/>
</dbReference>
<accession>A0ABW0NKH4</accession>
<dbReference type="Pfam" id="PF13412">
    <property type="entry name" value="HTH_24"/>
    <property type="match status" value="1"/>
</dbReference>
<dbReference type="PROSITE" id="PS50956">
    <property type="entry name" value="HTH_ASNC_2"/>
    <property type="match status" value="1"/>
</dbReference>
<keyword evidence="3" id="KW-0804">Transcription</keyword>
<comment type="caution">
    <text evidence="5">The sequence shown here is derived from an EMBL/GenBank/DDBJ whole genome shotgun (WGS) entry which is preliminary data.</text>
</comment>
<dbReference type="CDD" id="cd00090">
    <property type="entry name" value="HTH_ARSR"/>
    <property type="match status" value="1"/>
</dbReference>